<comment type="similarity">
    <text evidence="1">Belongs to the UPF0111 family.</text>
</comment>
<reference evidence="2 3" key="1">
    <citation type="submission" date="2016-10" db="EMBL/GenBank/DDBJ databases">
        <authorList>
            <person name="de Groot N.N."/>
        </authorList>
    </citation>
    <scope>NUCLEOTIDE SEQUENCE [LARGE SCALE GENOMIC DNA]</scope>
    <source>
        <strain evidence="2 3">DSM 12992</strain>
    </source>
</reference>
<proteinExistence type="inferred from homology"/>
<dbReference type="Gene3D" id="1.20.58.220">
    <property type="entry name" value="Phosphate transport system protein phou homolog 2, domain 2"/>
    <property type="match status" value="1"/>
</dbReference>
<dbReference type="OrthoDB" id="9797568at2"/>
<dbReference type="InterPro" id="IPR018445">
    <property type="entry name" value="Put_Phosphate_transp_reg"/>
</dbReference>
<evidence type="ECO:0000313" key="3">
    <source>
        <dbReference type="Proteomes" id="UP000199263"/>
    </source>
</evidence>
<evidence type="ECO:0000256" key="1">
    <source>
        <dbReference type="ARBA" id="ARBA00008591"/>
    </source>
</evidence>
<dbReference type="InterPro" id="IPR038078">
    <property type="entry name" value="PhoU-like_sf"/>
</dbReference>
<name>A0A1I1GWU7_9CLOT</name>
<accession>A0A1I1GWU7</accession>
<organism evidence="2 3">
    <name type="scientific">Clostridium uliginosum</name>
    <dbReference type="NCBI Taxonomy" id="119641"/>
    <lineage>
        <taxon>Bacteria</taxon>
        <taxon>Bacillati</taxon>
        <taxon>Bacillota</taxon>
        <taxon>Clostridia</taxon>
        <taxon>Eubacteriales</taxon>
        <taxon>Clostridiaceae</taxon>
        <taxon>Clostridium</taxon>
    </lineage>
</organism>
<dbReference type="InterPro" id="IPR052912">
    <property type="entry name" value="UPF0111_domain"/>
</dbReference>
<keyword evidence="3" id="KW-1185">Reference proteome</keyword>
<dbReference type="Pfam" id="PF01865">
    <property type="entry name" value="PhoU_div"/>
    <property type="match status" value="1"/>
</dbReference>
<dbReference type="PANTHER" id="PTHR37298">
    <property type="entry name" value="UPF0111 PROTEIN YKAA"/>
    <property type="match status" value="1"/>
</dbReference>
<sequence>MFKFNPKEDKFHKMFLEAARNVNEGAVALRVSLDSLSNKEFEVNKIEELEHKGDRLVNDVVKELNEAFITPIDREDIYALIKKMDDILDLINSTMHRFVMYDIMESTDESKLLADMIVECTKHILELMNGLISVGNKAKRIKETIISIHKIESEADCLFRKTVAELFKNETNAIEVIKWKEIYQILENTIDKCEKVANTVEGVVIKNA</sequence>
<gene>
    <name evidence="2" type="ORF">SAMN05421842_10196</name>
</gene>
<dbReference type="STRING" id="119641.SAMN05421842_10196"/>
<dbReference type="PANTHER" id="PTHR37298:SF1">
    <property type="entry name" value="UPF0111 PROTEIN YKAA"/>
    <property type="match status" value="1"/>
</dbReference>
<protein>
    <recommendedName>
        <fullName evidence="4">TIGR00153 family protein</fullName>
    </recommendedName>
</protein>
<dbReference type="AlphaFoldDB" id="A0A1I1GWU7"/>
<dbReference type="EMBL" id="FOMG01000001">
    <property type="protein sequence ID" value="SFC16319.1"/>
    <property type="molecule type" value="Genomic_DNA"/>
</dbReference>
<evidence type="ECO:0000313" key="2">
    <source>
        <dbReference type="EMBL" id="SFC16319.1"/>
    </source>
</evidence>
<dbReference type="Proteomes" id="UP000199263">
    <property type="component" value="Unassembled WGS sequence"/>
</dbReference>
<dbReference type="RefSeq" id="WP_090087548.1">
    <property type="nucleotide sequence ID" value="NZ_FOMG01000001.1"/>
</dbReference>
<evidence type="ECO:0008006" key="4">
    <source>
        <dbReference type="Google" id="ProtNLM"/>
    </source>
</evidence>